<proteinExistence type="inferred from homology"/>
<dbReference type="Pfam" id="PF01527">
    <property type="entry name" value="HTH_Tnp_1"/>
    <property type="match status" value="1"/>
</dbReference>
<dbReference type="PANTHER" id="PTHR37936:SF3">
    <property type="entry name" value="TRANSPOSASE INSC FOR INSERTION ELEMENT IS2A-RELATED"/>
    <property type="match status" value="1"/>
</dbReference>
<dbReference type="GO" id="GO:0004803">
    <property type="term" value="F:transposase activity"/>
    <property type="evidence" value="ECO:0007669"/>
    <property type="project" value="InterPro"/>
</dbReference>
<dbReference type="AlphaFoldDB" id="A0A255YPI6"/>
<evidence type="ECO:0008006" key="4">
    <source>
        <dbReference type="Google" id="ProtNLM"/>
    </source>
</evidence>
<dbReference type="NCBIfam" id="NF047595">
    <property type="entry name" value="IS66_ISRel24_TnpA"/>
    <property type="match status" value="1"/>
</dbReference>
<dbReference type="GO" id="GO:0006313">
    <property type="term" value="P:DNA transposition"/>
    <property type="evidence" value="ECO:0007669"/>
    <property type="project" value="InterPro"/>
</dbReference>
<sequence>MYSTSRAWPMEVLPGPTGRRRWPDDLKARIVAETLQPGARVNEVAARYGLLPNHISVWRSLARRGELALADRDLPAFVPISVQSDAASNDECHRGGAAELRICVGDVTLHVPAGFPAREAAALVAALRASA</sequence>
<accession>A0A255YPI6</accession>
<comment type="caution">
    <text evidence="2">The sequence shown here is derived from an EMBL/GenBank/DDBJ whole genome shotgun (WGS) entry which is preliminary data.</text>
</comment>
<evidence type="ECO:0000256" key="1">
    <source>
        <dbReference type="ARBA" id="ARBA00009964"/>
    </source>
</evidence>
<comment type="similarity">
    <text evidence="1">Belongs to the transposase 8 family.</text>
</comment>
<dbReference type="OrthoDB" id="7476756at2"/>
<dbReference type="InterPro" id="IPR010921">
    <property type="entry name" value="Trp_repressor/repl_initiator"/>
</dbReference>
<dbReference type="EMBL" id="NOXT01000093">
    <property type="protein sequence ID" value="OYQ31121.1"/>
    <property type="molecule type" value="Genomic_DNA"/>
</dbReference>
<keyword evidence="3" id="KW-1185">Reference proteome</keyword>
<dbReference type="Gene3D" id="1.10.10.10">
    <property type="entry name" value="Winged helix-like DNA-binding domain superfamily/Winged helix DNA-binding domain"/>
    <property type="match status" value="1"/>
</dbReference>
<reference evidence="2 3" key="1">
    <citation type="submission" date="2017-07" db="EMBL/GenBank/DDBJ databases">
        <title>Sandarakinorhabdus cyanobacteriorum sp. nov., a novel bacterium isolated from cyanobacterial aggregates in a eutrophic lake.</title>
        <authorList>
            <person name="Cai H."/>
        </authorList>
    </citation>
    <scope>NUCLEOTIDE SEQUENCE [LARGE SCALE GENOMIC DNA]</scope>
    <source>
        <strain evidence="2 3">TH057</strain>
    </source>
</reference>
<organism evidence="2 3">
    <name type="scientific">Sandarakinorhabdus cyanobacteriorum</name>
    <dbReference type="NCBI Taxonomy" id="1981098"/>
    <lineage>
        <taxon>Bacteria</taxon>
        <taxon>Pseudomonadati</taxon>
        <taxon>Pseudomonadota</taxon>
        <taxon>Alphaproteobacteria</taxon>
        <taxon>Sphingomonadales</taxon>
        <taxon>Sphingosinicellaceae</taxon>
        <taxon>Sandarakinorhabdus</taxon>
    </lineage>
</organism>
<evidence type="ECO:0000313" key="3">
    <source>
        <dbReference type="Proteomes" id="UP000216991"/>
    </source>
</evidence>
<protein>
    <recommendedName>
        <fullName evidence="4">Transposase</fullName>
    </recommendedName>
</protein>
<dbReference type="InterPro" id="IPR036388">
    <property type="entry name" value="WH-like_DNA-bd_sf"/>
</dbReference>
<dbReference type="InterPro" id="IPR002514">
    <property type="entry name" value="Transposase_8"/>
</dbReference>
<name>A0A255YPI6_9SPHN</name>
<evidence type="ECO:0000313" key="2">
    <source>
        <dbReference type="EMBL" id="OYQ31121.1"/>
    </source>
</evidence>
<dbReference type="Proteomes" id="UP000216991">
    <property type="component" value="Unassembled WGS sequence"/>
</dbReference>
<dbReference type="SUPFAM" id="SSF48295">
    <property type="entry name" value="TrpR-like"/>
    <property type="match status" value="1"/>
</dbReference>
<dbReference type="GO" id="GO:0043565">
    <property type="term" value="F:sequence-specific DNA binding"/>
    <property type="evidence" value="ECO:0007669"/>
    <property type="project" value="InterPro"/>
</dbReference>
<gene>
    <name evidence="2" type="ORF">CHU93_05315</name>
</gene>
<dbReference type="PANTHER" id="PTHR37936">
    <property type="entry name" value="TRANSPOSASE INSC FOR INSERTION ELEMENT IS2A-RELATED"/>
    <property type="match status" value="1"/>
</dbReference>